<organism evidence="3 4">
    <name type="scientific">Rhizoctonia solani</name>
    <dbReference type="NCBI Taxonomy" id="456999"/>
    <lineage>
        <taxon>Eukaryota</taxon>
        <taxon>Fungi</taxon>
        <taxon>Dikarya</taxon>
        <taxon>Basidiomycota</taxon>
        <taxon>Agaricomycotina</taxon>
        <taxon>Agaricomycetes</taxon>
        <taxon>Cantharellales</taxon>
        <taxon>Ceratobasidiaceae</taxon>
        <taxon>Rhizoctonia</taxon>
    </lineage>
</organism>
<feature type="region of interest" description="Disordered" evidence="1">
    <location>
        <begin position="385"/>
        <end position="438"/>
    </location>
</feature>
<dbReference type="SMART" id="SM00256">
    <property type="entry name" value="FBOX"/>
    <property type="match status" value="1"/>
</dbReference>
<dbReference type="PROSITE" id="PS50181">
    <property type="entry name" value="FBOX"/>
    <property type="match status" value="1"/>
</dbReference>
<name>A0A8H3H567_9AGAM</name>
<evidence type="ECO:0000259" key="2">
    <source>
        <dbReference type="PROSITE" id="PS50181"/>
    </source>
</evidence>
<dbReference type="SUPFAM" id="SSF81383">
    <property type="entry name" value="F-box domain"/>
    <property type="match status" value="1"/>
</dbReference>
<feature type="compositionally biased region" description="Low complexity" evidence="1">
    <location>
        <begin position="425"/>
        <end position="438"/>
    </location>
</feature>
<dbReference type="EMBL" id="CAJMXA010003463">
    <property type="protein sequence ID" value="CAE6496594.1"/>
    <property type="molecule type" value="Genomic_DNA"/>
</dbReference>
<evidence type="ECO:0000313" key="3">
    <source>
        <dbReference type="EMBL" id="CAE6496594.1"/>
    </source>
</evidence>
<accession>A0A8H3H567</accession>
<dbReference type="Proteomes" id="UP000663853">
    <property type="component" value="Unassembled WGS sequence"/>
</dbReference>
<reference evidence="3" key="1">
    <citation type="submission" date="2021-01" db="EMBL/GenBank/DDBJ databases">
        <authorList>
            <person name="Kaushik A."/>
        </authorList>
    </citation>
    <scope>NUCLEOTIDE SEQUENCE</scope>
    <source>
        <strain evidence="3">AG6-10EEA</strain>
    </source>
</reference>
<feature type="region of interest" description="Disordered" evidence="1">
    <location>
        <begin position="32"/>
        <end position="85"/>
    </location>
</feature>
<sequence length="786" mass="89423">MIKTRSSARLASVKGKEVKRIEGKYYEEVDDPMSEEVSVKAESEYQGSGDEEPQSRLPPHKRQKTLLKPDKGQPQPRKKHVRGKQGGLAGLVNMPIDIFTEIASHLLPIDIISLSRANRFFRNLLMNRSSSHIWHGVMRNVRGLPPCPPDLSEPHFLALLFSKHCTMCGQPLRCRMDEILRVRLCVLCREEHLVSLENIPWELRSLVHHSGRVVPSKRRWGPDVAHALKEEVRQVEQRYQELGNGGNGEATMNWEAERRDLIAKRTIEANAIKEFLDTIENDREQELREMKHGRRREIENRLVKLGWEKKDMQFTFHSPSRKEWYYLVEQAKPLTERIWTNLQPKLIPILEANREARLQKEISERQSSRRVRLVNLMTEIKKSQPPILDISVRAPTNQRSPPSSSGSGNGSQKAGSSGGVAEAQSSGHAHATPASSSATGVAELIQTTFRGIFPDIVDALEWLVVKTLHETDSSVNQMEQNFVECRSEIDTAIADWKVATHSRLAEMLRRDEDIEESLTPRLIVQKDDSDPFANLSDDLKLLLRADSLFTTPPPRIGAKTAIYSYDTAVTQFGYKLTFRDGMMSRAYKPPLDFSRIHVCSEARHIARTLLVDMGLEGASVAELKGVGRGYACARCPDSGLKNWEELVAHFVEAKEVFARVQEHPDQLEALKITYRDMHDPEEFPDRPLVKHTSEPNVNSFRGCMICPNDPIMHVVRGSEAKIIEHLEDVHDITEPKIGTHYSNSGHPYPFGGFDPVFDFSFDTELFFTHFGESDSDMDPFWDTDLW</sequence>
<protein>
    <recommendedName>
        <fullName evidence="2">F-box domain-containing protein</fullName>
    </recommendedName>
</protein>
<gene>
    <name evidence="3" type="ORF">RDB_LOCUS107204</name>
</gene>
<dbReference type="InterPro" id="IPR036047">
    <property type="entry name" value="F-box-like_dom_sf"/>
</dbReference>
<feature type="compositionally biased region" description="Low complexity" evidence="1">
    <location>
        <begin position="400"/>
        <end position="415"/>
    </location>
</feature>
<dbReference type="AlphaFoldDB" id="A0A8H3H567"/>
<dbReference type="InterPro" id="IPR001810">
    <property type="entry name" value="F-box_dom"/>
</dbReference>
<comment type="caution">
    <text evidence="3">The sequence shown here is derived from an EMBL/GenBank/DDBJ whole genome shotgun (WGS) entry which is preliminary data.</text>
</comment>
<evidence type="ECO:0000313" key="4">
    <source>
        <dbReference type="Proteomes" id="UP000663853"/>
    </source>
</evidence>
<proteinExistence type="predicted"/>
<feature type="domain" description="F-box" evidence="2">
    <location>
        <begin position="88"/>
        <end position="137"/>
    </location>
</feature>
<evidence type="ECO:0000256" key="1">
    <source>
        <dbReference type="SAM" id="MobiDB-lite"/>
    </source>
</evidence>